<evidence type="ECO:0000256" key="2">
    <source>
        <dbReference type="ARBA" id="ARBA00022448"/>
    </source>
</evidence>
<dbReference type="Gene3D" id="1.20.1560.10">
    <property type="entry name" value="ABC transporter type 1, transmembrane domain"/>
    <property type="match status" value="1"/>
</dbReference>
<dbReference type="FunFam" id="3.40.50.300:FF:000221">
    <property type="entry name" value="Multidrug ABC transporter ATP-binding protein"/>
    <property type="match status" value="1"/>
</dbReference>
<keyword evidence="3" id="KW-1003">Cell membrane</keyword>
<dbReference type="PROSITE" id="PS00211">
    <property type="entry name" value="ABC_TRANSPORTER_1"/>
    <property type="match status" value="1"/>
</dbReference>
<dbReference type="Gene3D" id="3.40.50.300">
    <property type="entry name" value="P-loop containing nucleotide triphosphate hydrolases"/>
    <property type="match status" value="1"/>
</dbReference>
<dbReference type="GO" id="GO:0005886">
    <property type="term" value="C:plasma membrane"/>
    <property type="evidence" value="ECO:0007669"/>
    <property type="project" value="UniProtKB-SubCell"/>
</dbReference>
<dbReference type="EMBL" id="FOEN01000008">
    <property type="protein sequence ID" value="SEQ33546.1"/>
    <property type="molecule type" value="Genomic_DNA"/>
</dbReference>
<dbReference type="InterPro" id="IPR003439">
    <property type="entry name" value="ABC_transporter-like_ATP-bd"/>
</dbReference>
<feature type="transmembrane region" description="Helical" evidence="9">
    <location>
        <begin position="135"/>
        <end position="153"/>
    </location>
</feature>
<keyword evidence="5" id="KW-0547">Nucleotide-binding</keyword>
<keyword evidence="7 9" id="KW-1133">Transmembrane helix</keyword>
<sequence>MNFIWRHVKVFAGDIFLIFICTCFVAASILALPTFLAYMIDQAIIPRNEGLLWQYAGWMLLVSLISFLARSYKMYLASRLVNTMTMNIRNEAFSKIQNLSHHEFQEIGVPSLTTRITTDAFVLLQFTEMILKQGLMAPLMIIFSIIMITQTSLNLGLTTFPVAPLILLIVILITRLTKPLSEKQQTTLDAINRIMRESITGLRVIRAFNREEFQNERLEKVNQSYRQKTGRLFKLMAITPSTFSFLLNFAIICIIWFGADYVASGNLLVGNLVAFVEYVFMALFSLTIFANIFMMYPRASVSASRLEEIRLTPISVQEPEDPVTETEEFGSLEFIDVDFVYPDADEPVLRNISFKSQAGQTTAFIGSTGSGKSTIVKLIPRFYDVTKGQILVDGFDVRDYKLDSLRGKIGFTPQKALLFTGKIADNLRYGKADADEFEMAHATDISQAREFIERLETKFQTELAEGGTNLSGGQKQRLSIARSIIKDREIYIFDDSFSALDYKTDAKVRAALKEETQHATTIIVAQRVGTIMHADQIIVLDKGEIAAKGTHKELLASSPLYYEIASSQLSKEELEI</sequence>
<keyword evidence="2" id="KW-0813">Transport</keyword>
<dbReference type="OrthoDB" id="9770415at2"/>
<dbReference type="PROSITE" id="PS50929">
    <property type="entry name" value="ABC_TM1F"/>
    <property type="match status" value="1"/>
</dbReference>
<evidence type="ECO:0000256" key="3">
    <source>
        <dbReference type="ARBA" id="ARBA00022475"/>
    </source>
</evidence>
<dbReference type="PROSITE" id="PS50893">
    <property type="entry name" value="ABC_TRANSPORTER_2"/>
    <property type="match status" value="1"/>
</dbReference>
<evidence type="ECO:0000256" key="7">
    <source>
        <dbReference type="ARBA" id="ARBA00022989"/>
    </source>
</evidence>
<dbReference type="SUPFAM" id="SSF90123">
    <property type="entry name" value="ABC transporter transmembrane region"/>
    <property type="match status" value="1"/>
</dbReference>
<feature type="domain" description="ABC transporter" evidence="10">
    <location>
        <begin position="332"/>
        <end position="567"/>
    </location>
</feature>
<dbReference type="Pfam" id="PF00005">
    <property type="entry name" value="ABC_tran"/>
    <property type="match status" value="1"/>
</dbReference>
<evidence type="ECO:0000313" key="12">
    <source>
        <dbReference type="EMBL" id="SEQ33546.1"/>
    </source>
</evidence>
<keyword evidence="13" id="KW-1185">Reference proteome</keyword>
<evidence type="ECO:0000256" key="9">
    <source>
        <dbReference type="SAM" id="Phobius"/>
    </source>
</evidence>
<dbReference type="SUPFAM" id="SSF52540">
    <property type="entry name" value="P-loop containing nucleoside triphosphate hydrolases"/>
    <property type="match status" value="1"/>
</dbReference>
<keyword evidence="6 12" id="KW-0067">ATP-binding</keyword>
<dbReference type="GO" id="GO:0015421">
    <property type="term" value="F:ABC-type oligopeptide transporter activity"/>
    <property type="evidence" value="ECO:0007669"/>
    <property type="project" value="TreeGrafter"/>
</dbReference>
<feature type="transmembrane region" description="Helical" evidence="9">
    <location>
        <begin position="12"/>
        <end position="40"/>
    </location>
</feature>
<dbReference type="CDD" id="cd18548">
    <property type="entry name" value="ABC_6TM_Tm287_like"/>
    <property type="match status" value="1"/>
</dbReference>
<dbReference type="STRING" id="89093.SAMN04488558_10887"/>
<dbReference type="InterPro" id="IPR017871">
    <property type="entry name" value="ABC_transporter-like_CS"/>
</dbReference>
<name>A0A1H9F6C7_9LACT</name>
<dbReference type="InterPro" id="IPR011527">
    <property type="entry name" value="ABC1_TM_dom"/>
</dbReference>
<evidence type="ECO:0000259" key="10">
    <source>
        <dbReference type="PROSITE" id="PS50893"/>
    </source>
</evidence>
<dbReference type="InterPro" id="IPR039421">
    <property type="entry name" value="Type_1_exporter"/>
</dbReference>
<dbReference type="SMART" id="SM00382">
    <property type="entry name" value="AAA"/>
    <property type="match status" value="1"/>
</dbReference>
<dbReference type="InterPro" id="IPR027417">
    <property type="entry name" value="P-loop_NTPase"/>
</dbReference>
<feature type="domain" description="ABC transmembrane type-1" evidence="11">
    <location>
        <begin position="16"/>
        <end position="298"/>
    </location>
</feature>
<dbReference type="InterPro" id="IPR036640">
    <property type="entry name" value="ABC1_TM_sf"/>
</dbReference>
<evidence type="ECO:0000259" key="11">
    <source>
        <dbReference type="PROSITE" id="PS50929"/>
    </source>
</evidence>
<dbReference type="Proteomes" id="UP000198833">
    <property type="component" value="Unassembled WGS sequence"/>
</dbReference>
<evidence type="ECO:0000256" key="4">
    <source>
        <dbReference type="ARBA" id="ARBA00022692"/>
    </source>
</evidence>
<dbReference type="AlphaFoldDB" id="A0A1H9F6C7"/>
<dbReference type="InterPro" id="IPR003593">
    <property type="entry name" value="AAA+_ATPase"/>
</dbReference>
<dbReference type="PANTHER" id="PTHR43394:SF1">
    <property type="entry name" value="ATP-BINDING CASSETTE SUB-FAMILY B MEMBER 10, MITOCHONDRIAL"/>
    <property type="match status" value="1"/>
</dbReference>
<dbReference type="Pfam" id="PF00664">
    <property type="entry name" value="ABC_membrane"/>
    <property type="match status" value="1"/>
</dbReference>
<comment type="subcellular location">
    <subcellularLocation>
        <location evidence="1">Cell membrane</location>
        <topology evidence="1">Multi-pass membrane protein</topology>
    </subcellularLocation>
</comment>
<feature type="transmembrane region" description="Helical" evidence="9">
    <location>
        <begin position="52"/>
        <end position="69"/>
    </location>
</feature>
<feature type="transmembrane region" description="Helical" evidence="9">
    <location>
        <begin position="278"/>
        <end position="296"/>
    </location>
</feature>
<dbReference type="GO" id="GO:0005524">
    <property type="term" value="F:ATP binding"/>
    <property type="evidence" value="ECO:0007669"/>
    <property type="project" value="UniProtKB-KW"/>
</dbReference>
<feature type="transmembrane region" description="Helical" evidence="9">
    <location>
        <begin position="235"/>
        <end position="258"/>
    </location>
</feature>
<feature type="transmembrane region" description="Helical" evidence="9">
    <location>
        <begin position="159"/>
        <end position="177"/>
    </location>
</feature>
<accession>A0A1H9F6C7</accession>
<evidence type="ECO:0000256" key="5">
    <source>
        <dbReference type="ARBA" id="ARBA00022741"/>
    </source>
</evidence>
<evidence type="ECO:0000313" key="13">
    <source>
        <dbReference type="Proteomes" id="UP000198833"/>
    </source>
</evidence>
<proteinExistence type="predicted"/>
<evidence type="ECO:0000256" key="8">
    <source>
        <dbReference type="ARBA" id="ARBA00023136"/>
    </source>
</evidence>
<keyword evidence="8 9" id="KW-0472">Membrane</keyword>
<organism evidence="12 13">
    <name type="scientific">Ignavigranum ruoffiae</name>
    <dbReference type="NCBI Taxonomy" id="89093"/>
    <lineage>
        <taxon>Bacteria</taxon>
        <taxon>Bacillati</taxon>
        <taxon>Bacillota</taxon>
        <taxon>Bacilli</taxon>
        <taxon>Lactobacillales</taxon>
        <taxon>Aerococcaceae</taxon>
        <taxon>Ignavigranum</taxon>
    </lineage>
</organism>
<evidence type="ECO:0000256" key="1">
    <source>
        <dbReference type="ARBA" id="ARBA00004651"/>
    </source>
</evidence>
<reference evidence="12 13" key="1">
    <citation type="submission" date="2016-10" db="EMBL/GenBank/DDBJ databases">
        <authorList>
            <person name="de Groot N.N."/>
        </authorList>
    </citation>
    <scope>NUCLEOTIDE SEQUENCE [LARGE SCALE GENOMIC DNA]</scope>
    <source>
        <strain evidence="12 13">DSM 15695</strain>
    </source>
</reference>
<evidence type="ECO:0000256" key="6">
    <source>
        <dbReference type="ARBA" id="ARBA00022840"/>
    </source>
</evidence>
<dbReference type="PANTHER" id="PTHR43394">
    <property type="entry name" value="ATP-DEPENDENT PERMEASE MDL1, MITOCHONDRIAL"/>
    <property type="match status" value="1"/>
</dbReference>
<dbReference type="GO" id="GO:0016887">
    <property type="term" value="F:ATP hydrolysis activity"/>
    <property type="evidence" value="ECO:0007669"/>
    <property type="project" value="InterPro"/>
</dbReference>
<dbReference type="RefSeq" id="WP_092572280.1">
    <property type="nucleotide sequence ID" value="NZ_FOEN01000008.1"/>
</dbReference>
<protein>
    <submittedName>
        <fullName evidence="12">ATP-binding cassette, subfamily B, multidrug efflux pump</fullName>
    </submittedName>
</protein>
<keyword evidence="4 9" id="KW-0812">Transmembrane</keyword>
<gene>
    <name evidence="12" type="ORF">SAMN04488558_10887</name>
</gene>